<dbReference type="Pfam" id="PF24850">
    <property type="entry name" value="CC_BshC"/>
    <property type="match status" value="1"/>
</dbReference>
<dbReference type="EMBL" id="QFOI01000144">
    <property type="protein sequence ID" value="PZP48818.1"/>
    <property type="molecule type" value="Genomic_DNA"/>
</dbReference>
<dbReference type="Pfam" id="PF10079">
    <property type="entry name" value="Rossmann-like_BshC"/>
    <property type="match status" value="1"/>
</dbReference>
<reference evidence="5 6" key="1">
    <citation type="submission" date="2017-11" db="EMBL/GenBank/DDBJ databases">
        <title>Infants hospitalized years apart are colonized by the same room-sourced microbial strains.</title>
        <authorList>
            <person name="Brooks B."/>
            <person name="Olm M.R."/>
            <person name="Firek B.A."/>
            <person name="Baker R."/>
            <person name="Thomas B.C."/>
            <person name="Morowitz M.J."/>
            <person name="Banfield J.F."/>
        </authorList>
    </citation>
    <scope>NUCLEOTIDE SEQUENCE [LARGE SCALE GENOMIC DNA]</scope>
    <source>
        <strain evidence="5">S2_009_000_R2_76</strain>
    </source>
</reference>
<feature type="domain" description="Bacillithiol biosynthesis BshC N-terminal Rossmann-like" evidence="3">
    <location>
        <begin position="2"/>
        <end position="355"/>
    </location>
</feature>
<proteinExistence type="inferred from homology"/>
<dbReference type="InterPro" id="IPR055398">
    <property type="entry name" value="Rossmann-like_BshC"/>
</dbReference>
<dbReference type="PIRSF" id="PIRSF012535">
    <property type="entry name" value="UCP012535"/>
    <property type="match status" value="1"/>
</dbReference>
<dbReference type="InterPro" id="IPR011199">
    <property type="entry name" value="Bacillithiol_biosynth_BshC"/>
</dbReference>
<name>A0A2W5F051_9SPHI</name>
<dbReference type="InterPro" id="IPR055399">
    <property type="entry name" value="CC_BshC"/>
</dbReference>
<dbReference type="AlphaFoldDB" id="A0A2W5F051"/>
<protein>
    <submittedName>
        <fullName evidence="5">Bacillithiol biosynthesis cysteine-adding enzyme BshC</fullName>
    </submittedName>
</protein>
<evidence type="ECO:0000256" key="1">
    <source>
        <dbReference type="ARBA" id="ARBA00022598"/>
    </source>
</evidence>
<gene>
    <name evidence="5" type="primary">bshC</name>
    <name evidence="5" type="ORF">DI598_09300</name>
</gene>
<feature type="non-terminal residue" evidence="5">
    <location>
        <position position="1"/>
    </location>
</feature>
<accession>A0A2W5F051</accession>
<keyword evidence="1" id="KW-0436">Ligase</keyword>
<comment type="caution">
    <text evidence="5">The sequence shown here is derived from an EMBL/GenBank/DDBJ whole genome shotgun (WGS) entry which is preliminary data.</text>
</comment>
<evidence type="ECO:0000313" key="5">
    <source>
        <dbReference type="EMBL" id="PZP48818.1"/>
    </source>
</evidence>
<feature type="domain" description="Bacillithiol biosynthesis BshC C-terminal coiled-coil" evidence="4">
    <location>
        <begin position="357"/>
        <end position="512"/>
    </location>
</feature>
<dbReference type="NCBIfam" id="TIGR03998">
    <property type="entry name" value="thiol_BshC"/>
    <property type="match status" value="1"/>
</dbReference>
<dbReference type="HAMAP" id="MF_01867">
    <property type="entry name" value="BshC"/>
    <property type="match status" value="1"/>
</dbReference>
<evidence type="ECO:0000256" key="2">
    <source>
        <dbReference type="SAM" id="Coils"/>
    </source>
</evidence>
<dbReference type="Proteomes" id="UP000249645">
    <property type="component" value="Unassembled WGS sequence"/>
</dbReference>
<dbReference type="GO" id="GO:0016874">
    <property type="term" value="F:ligase activity"/>
    <property type="evidence" value="ECO:0007669"/>
    <property type="project" value="UniProtKB-KW"/>
</dbReference>
<organism evidence="5 6">
    <name type="scientific">Pseudopedobacter saltans</name>
    <dbReference type="NCBI Taxonomy" id="151895"/>
    <lineage>
        <taxon>Bacteria</taxon>
        <taxon>Pseudomonadati</taxon>
        <taxon>Bacteroidota</taxon>
        <taxon>Sphingobacteriia</taxon>
        <taxon>Sphingobacteriales</taxon>
        <taxon>Sphingobacteriaceae</taxon>
        <taxon>Pseudopedobacter</taxon>
    </lineage>
</organism>
<evidence type="ECO:0000313" key="6">
    <source>
        <dbReference type="Proteomes" id="UP000249645"/>
    </source>
</evidence>
<feature type="coiled-coil region" evidence="2">
    <location>
        <begin position="433"/>
        <end position="460"/>
    </location>
</feature>
<sequence length="520" mass="59598">ANDYMQEKDSLRPFYANTVSKEGIEAAIEARKRFPQQRILLVEQLKLQYGGLLLATQVSSNIETLGNENCFTITTAHQPNIFTGPLYMIYKILHVIKLAKSLKKDFPQYDFVPVYYMGSEDADLEEIGQFTVNGKKYTWDTKQTGAVGRMKVDKALLDILKELKNQIDVETFGKELTDVFSECYTIGKTIQQATLEIMNKLFGQYGLIVWNPDNAALKKIFEPVVRKELETQFSHPLVKQTSIELEKAGYKQQASGRELNLFYLLDDRRERIEKENEVFSVPALGLQFSKEEMMEELNSYPERFSGNVILRGSFQETVLPNIIFVGGGGELAYWLELKKVFEAVSVPYPILMLRNSFTILDERATCFYKLLEISPKQLFESEVEILNILSERKNSNKIQLAEELNAFTRLYASVKEKAVESSSSLEKHVIALMVQNENRLKALEKKMQRQERRKLVTESEWLQYLKRTLFPNDGLQERVENIASLYGQYGSALITNILEESPAFPSAFVLLFLGKDCGCN</sequence>
<keyword evidence="2" id="KW-0175">Coiled coil</keyword>
<evidence type="ECO:0000259" key="4">
    <source>
        <dbReference type="Pfam" id="PF24850"/>
    </source>
</evidence>
<evidence type="ECO:0000259" key="3">
    <source>
        <dbReference type="Pfam" id="PF10079"/>
    </source>
</evidence>